<keyword evidence="2" id="KW-1185">Reference proteome</keyword>
<dbReference type="Proteomes" id="UP001164746">
    <property type="component" value="Chromosome 3"/>
</dbReference>
<accession>A0ABY7DM02</accession>
<evidence type="ECO:0000313" key="1">
    <source>
        <dbReference type="EMBL" id="WAQ97757.1"/>
    </source>
</evidence>
<proteinExistence type="predicted"/>
<sequence length="57" mass="6652">MSVQVSHLFLVHTTITRKRLFCAVSMTTSWILCTPRVSRKLLCMRFFIEGCLSWTQS</sequence>
<dbReference type="EMBL" id="CP111014">
    <property type="protein sequence ID" value="WAQ97757.1"/>
    <property type="molecule type" value="Genomic_DNA"/>
</dbReference>
<evidence type="ECO:0000313" key="2">
    <source>
        <dbReference type="Proteomes" id="UP001164746"/>
    </source>
</evidence>
<name>A0ABY7DM02_MYAAR</name>
<protein>
    <submittedName>
        <fullName evidence="1">Uncharacterized protein</fullName>
    </submittedName>
</protein>
<gene>
    <name evidence="1" type="ORF">MAR_022130</name>
</gene>
<organism evidence="1 2">
    <name type="scientific">Mya arenaria</name>
    <name type="common">Soft-shell clam</name>
    <dbReference type="NCBI Taxonomy" id="6604"/>
    <lineage>
        <taxon>Eukaryota</taxon>
        <taxon>Metazoa</taxon>
        <taxon>Spiralia</taxon>
        <taxon>Lophotrochozoa</taxon>
        <taxon>Mollusca</taxon>
        <taxon>Bivalvia</taxon>
        <taxon>Autobranchia</taxon>
        <taxon>Heteroconchia</taxon>
        <taxon>Euheterodonta</taxon>
        <taxon>Imparidentia</taxon>
        <taxon>Neoheterodontei</taxon>
        <taxon>Myida</taxon>
        <taxon>Myoidea</taxon>
        <taxon>Myidae</taxon>
        <taxon>Mya</taxon>
    </lineage>
</organism>
<reference evidence="1" key="1">
    <citation type="submission" date="2022-11" db="EMBL/GenBank/DDBJ databases">
        <title>Centuries of genome instability and evolution in soft-shell clam transmissible cancer (bioRxiv).</title>
        <authorList>
            <person name="Hart S.F.M."/>
            <person name="Yonemitsu M.A."/>
            <person name="Giersch R.M."/>
            <person name="Beal B.F."/>
            <person name="Arriagada G."/>
            <person name="Davis B.W."/>
            <person name="Ostrander E.A."/>
            <person name="Goff S.P."/>
            <person name="Metzger M.J."/>
        </authorList>
    </citation>
    <scope>NUCLEOTIDE SEQUENCE</scope>
    <source>
        <strain evidence="1">MELC-2E11</strain>
        <tissue evidence="1">Siphon/mantle</tissue>
    </source>
</reference>